<feature type="region of interest" description="Disordered" evidence="1">
    <location>
        <begin position="93"/>
        <end position="127"/>
    </location>
</feature>
<evidence type="ECO:0000313" key="3">
    <source>
        <dbReference type="Proteomes" id="UP000001699"/>
    </source>
</evidence>
<name>B0XN25_ASPFC</name>
<evidence type="ECO:0000256" key="1">
    <source>
        <dbReference type="SAM" id="MobiDB-lite"/>
    </source>
</evidence>
<gene>
    <name evidence="2" type="ORF">AFUB_014340</name>
</gene>
<dbReference type="Proteomes" id="UP000001699">
    <property type="component" value="Unassembled WGS sequence"/>
</dbReference>
<dbReference type="OrthoDB" id="4330769at2759"/>
<dbReference type="VEuPathDB" id="FungiDB:AFUB_014340"/>
<accession>B0XN25</accession>
<organism evidence="2 3">
    <name type="scientific">Aspergillus fumigatus (strain CBS 144.89 / FGSC A1163 / CEA10)</name>
    <name type="common">Neosartorya fumigata</name>
    <dbReference type="NCBI Taxonomy" id="451804"/>
    <lineage>
        <taxon>Eukaryota</taxon>
        <taxon>Fungi</taxon>
        <taxon>Dikarya</taxon>
        <taxon>Ascomycota</taxon>
        <taxon>Pezizomycotina</taxon>
        <taxon>Eurotiomycetes</taxon>
        <taxon>Eurotiomycetidae</taxon>
        <taxon>Eurotiales</taxon>
        <taxon>Aspergillaceae</taxon>
        <taxon>Aspergillus</taxon>
        <taxon>Aspergillus subgen. Fumigati</taxon>
    </lineage>
</organism>
<protein>
    <submittedName>
        <fullName evidence="2">Uncharacterized protein</fullName>
    </submittedName>
</protein>
<evidence type="ECO:0000313" key="2">
    <source>
        <dbReference type="EMBL" id="EDP56715.1"/>
    </source>
</evidence>
<dbReference type="EMBL" id="DS499594">
    <property type="protein sequence ID" value="EDP56715.1"/>
    <property type="molecule type" value="Genomic_DNA"/>
</dbReference>
<proteinExistence type="predicted"/>
<dbReference type="HOGENOM" id="CLU_149444_0_0_1"/>
<sequence length="145" mass="15788">MYTYTPTSKFLVLSPVQSRPVQTSKFLVLTPTESGPEYEFGASTPASPDVRNRSDSVSTDDSQIEATFSPFAGGFLYLGHGTRQLIIHVSQPSNDNLSGSTAKKHTHPLFVDSTEYSGDRSPPSAGVENVHLFSLRKQSYKTGSE</sequence>
<feature type="region of interest" description="Disordered" evidence="1">
    <location>
        <begin position="33"/>
        <end position="61"/>
    </location>
</feature>
<reference evidence="2 3" key="1">
    <citation type="journal article" date="2008" name="PLoS Genet.">
        <title>Genomic islands in the pathogenic filamentous fungus Aspergillus fumigatus.</title>
        <authorList>
            <person name="Fedorova N.D."/>
            <person name="Khaldi N."/>
            <person name="Joardar V.S."/>
            <person name="Maiti R."/>
            <person name="Amedeo P."/>
            <person name="Anderson M.J."/>
            <person name="Crabtree J."/>
            <person name="Silva J.C."/>
            <person name="Badger J.H."/>
            <person name="Albarraq A."/>
            <person name="Angiuoli S."/>
            <person name="Bussey H."/>
            <person name="Bowyer P."/>
            <person name="Cotty P.J."/>
            <person name="Dyer P.S."/>
            <person name="Egan A."/>
            <person name="Galens K."/>
            <person name="Fraser-Liggett C.M."/>
            <person name="Haas B.J."/>
            <person name="Inman J.M."/>
            <person name="Kent R."/>
            <person name="Lemieux S."/>
            <person name="Malavazi I."/>
            <person name="Orvis J."/>
            <person name="Roemer T."/>
            <person name="Ronning C.M."/>
            <person name="Sundaram J.P."/>
            <person name="Sutton G."/>
            <person name="Turner G."/>
            <person name="Venter J.C."/>
            <person name="White O.R."/>
            <person name="Whitty B.R."/>
            <person name="Youngman P."/>
            <person name="Wolfe K.H."/>
            <person name="Goldman G.H."/>
            <person name="Wortman J.R."/>
            <person name="Jiang B."/>
            <person name="Denning D.W."/>
            <person name="Nierman W.C."/>
        </authorList>
    </citation>
    <scope>NUCLEOTIDE SEQUENCE [LARGE SCALE GENOMIC DNA]</scope>
    <source>
        <strain evidence="3">CBS 144.89 / FGSC A1163 / CEA10</strain>
    </source>
</reference>
<keyword evidence="3" id="KW-1185">Reference proteome</keyword>
<dbReference type="AlphaFoldDB" id="B0XN25"/>